<proteinExistence type="predicted"/>
<organism evidence="2 3">
    <name type="scientific">Nitrosomonas nitrosa</name>
    <dbReference type="NCBI Taxonomy" id="52442"/>
    <lineage>
        <taxon>Bacteria</taxon>
        <taxon>Pseudomonadati</taxon>
        <taxon>Pseudomonadota</taxon>
        <taxon>Betaproteobacteria</taxon>
        <taxon>Nitrosomonadales</taxon>
        <taxon>Nitrosomonadaceae</taxon>
        <taxon>Nitrosomonas</taxon>
    </lineage>
</organism>
<evidence type="ECO:0000313" key="1">
    <source>
        <dbReference type="EMBL" id="CAE6503277.1"/>
    </source>
</evidence>
<dbReference type="Proteomes" id="UP000601736">
    <property type="component" value="Unassembled WGS sequence"/>
</dbReference>
<gene>
    <name evidence="1" type="ORF">NMYAN_20337</name>
    <name evidence="2" type="ORF">SAMN05421880_101179</name>
</gene>
<dbReference type="Proteomes" id="UP000199561">
    <property type="component" value="Unassembled WGS sequence"/>
</dbReference>
<evidence type="ECO:0008006" key="4">
    <source>
        <dbReference type="Google" id="ProtNLM"/>
    </source>
</evidence>
<dbReference type="AlphaFoldDB" id="A0A1I4L536"/>
<keyword evidence="3" id="KW-1185">Reference proteome</keyword>
<name>A0A1I4L536_9PROT</name>
<dbReference type="EMBL" id="CAJNAP010000012">
    <property type="protein sequence ID" value="CAE6503277.1"/>
    <property type="molecule type" value="Genomic_DNA"/>
</dbReference>
<accession>A0A1I4L536</accession>
<dbReference type="EMBL" id="FOUF01000001">
    <property type="protein sequence ID" value="SFL85989.1"/>
    <property type="molecule type" value="Genomic_DNA"/>
</dbReference>
<dbReference type="RefSeq" id="WP_204799729.1">
    <property type="nucleotide sequence ID" value="NZ_CAJNAP010000012.1"/>
</dbReference>
<evidence type="ECO:0000313" key="3">
    <source>
        <dbReference type="Proteomes" id="UP000199561"/>
    </source>
</evidence>
<sequence length="86" mass="10102">MMRITVRIDDSYEQKIRTIQQRTQLNTTDIIKQAIDLMYEKAELSAKEKNRELLAKLAGIGHGPEDGSVNYKRYVAEYIDEKFDHR</sequence>
<evidence type="ECO:0000313" key="2">
    <source>
        <dbReference type="EMBL" id="SFL85989.1"/>
    </source>
</evidence>
<dbReference type="STRING" id="52442.SAMN05421880_101179"/>
<reference evidence="1" key="2">
    <citation type="submission" date="2021-02" db="EMBL/GenBank/DDBJ databases">
        <authorList>
            <person name="Han P."/>
        </authorList>
    </citation>
    <scope>NUCLEOTIDE SEQUENCE</scope>
    <source>
        <strain evidence="1">Nitrosomonas nitrosa 18-3D</strain>
    </source>
</reference>
<reference evidence="2 3" key="1">
    <citation type="submission" date="2016-10" db="EMBL/GenBank/DDBJ databases">
        <authorList>
            <person name="de Groot N.N."/>
        </authorList>
    </citation>
    <scope>NUCLEOTIDE SEQUENCE [LARGE SCALE GENOMIC DNA]</scope>
    <source>
        <strain evidence="2 3">Nm146</strain>
    </source>
</reference>
<protein>
    <recommendedName>
        <fullName evidence="4">Ribbon-helix-helix protein, CopG family</fullName>
    </recommendedName>
</protein>